<dbReference type="InterPro" id="IPR035919">
    <property type="entry name" value="EAL_sf"/>
</dbReference>
<reference evidence="3" key="1">
    <citation type="journal article" date="2019" name="Int. J. Syst. Evol. Microbiol.">
        <title>The Global Catalogue of Microorganisms (GCM) 10K type strain sequencing project: providing services to taxonomists for standard genome sequencing and annotation.</title>
        <authorList>
            <consortium name="The Broad Institute Genomics Platform"/>
            <consortium name="The Broad Institute Genome Sequencing Center for Infectious Disease"/>
            <person name="Wu L."/>
            <person name="Ma J."/>
        </authorList>
    </citation>
    <scope>NUCLEOTIDE SEQUENCE [LARGE SCALE GENOMIC DNA]</scope>
    <source>
        <strain evidence="3">NBRC 108723</strain>
    </source>
</reference>
<dbReference type="Gene3D" id="1.10.3210.10">
    <property type="entry name" value="Hypothetical protein af1432"/>
    <property type="match status" value="1"/>
</dbReference>
<dbReference type="PROSITE" id="PS51833">
    <property type="entry name" value="HDOD"/>
    <property type="match status" value="1"/>
</dbReference>
<dbReference type="SMART" id="SM00052">
    <property type="entry name" value="EAL"/>
    <property type="match status" value="1"/>
</dbReference>
<dbReference type="PANTHER" id="PTHR33525">
    <property type="match status" value="1"/>
</dbReference>
<dbReference type="RefSeq" id="WP_284191755.1">
    <property type="nucleotide sequence ID" value="NZ_BSPW01000027.1"/>
</dbReference>
<keyword evidence="3" id="KW-1185">Reference proteome</keyword>
<comment type="caution">
    <text evidence="2">The sequence shown here is derived from an EMBL/GenBank/DDBJ whole genome shotgun (WGS) entry which is preliminary data.</text>
</comment>
<dbReference type="InterPro" id="IPR013976">
    <property type="entry name" value="HDOD"/>
</dbReference>
<dbReference type="Pfam" id="PF00563">
    <property type="entry name" value="EAL"/>
    <property type="match status" value="1"/>
</dbReference>
<dbReference type="GO" id="GO:0016301">
    <property type="term" value="F:kinase activity"/>
    <property type="evidence" value="ECO:0007669"/>
    <property type="project" value="UniProtKB-KW"/>
</dbReference>
<accession>A0ABQ6EY05</accession>
<dbReference type="InterPro" id="IPR014408">
    <property type="entry name" value="dGMP_Pdiesterase_EAL/HD-GYP"/>
</dbReference>
<gene>
    <name evidence="2" type="ORF">GCM10007938_16370</name>
</gene>
<dbReference type="InterPro" id="IPR001633">
    <property type="entry name" value="EAL_dom"/>
</dbReference>
<evidence type="ECO:0000313" key="3">
    <source>
        <dbReference type="Proteomes" id="UP001157138"/>
    </source>
</evidence>
<proteinExistence type="predicted"/>
<dbReference type="Gene3D" id="3.20.20.450">
    <property type="entry name" value="EAL domain"/>
    <property type="match status" value="1"/>
</dbReference>
<organism evidence="2 3">
    <name type="scientific">Vibrio zhanjiangensis</name>
    <dbReference type="NCBI Taxonomy" id="1046128"/>
    <lineage>
        <taxon>Bacteria</taxon>
        <taxon>Pseudomonadati</taxon>
        <taxon>Pseudomonadota</taxon>
        <taxon>Gammaproteobacteria</taxon>
        <taxon>Vibrionales</taxon>
        <taxon>Vibrionaceae</taxon>
        <taxon>Vibrio</taxon>
    </lineage>
</organism>
<sequence>MNQITTNTRPNKVSVANKVSVVARQPIIDVNKELFAFELLYREGDINAFNSPFEKRATMRLLSEQFLTLQKRNLSEKKGFVNFEYIDLIEGLPFDFSPDDIVVEVLETCAPTQELFDAISNLKAKNYLVALDDFVPAPEWGRFYPLVDYIKLDVRELSFKECASIIRDFKNTDIQFIAEKVEDHKEFIQAQKCGFHLFQGYFFQKPEVIKTQKLSASAMDIFKLSALVAKRDIDLVKVNQVVGRNPVLSVQLLKFVNSDSRVSSKIESTQQALSYLGGDRVRKYVTYTMASALSPSKPSILLRNLLMRAKLMECLAQHMKLPSVSESAYLCGMLSLIEGLLDMALKDVLASLTLSDSIVSALVSKEGALGDLLLIVEATETSDWNALRQLQSKTSLDDETIMACLDEANTWINDFAA</sequence>
<evidence type="ECO:0000259" key="1">
    <source>
        <dbReference type="PROSITE" id="PS51833"/>
    </source>
</evidence>
<dbReference type="SUPFAM" id="SSF109604">
    <property type="entry name" value="HD-domain/PDEase-like"/>
    <property type="match status" value="1"/>
</dbReference>
<dbReference type="Pfam" id="PF08668">
    <property type="entry name" value="HDOD"/>
    <property type="match status" value="1"/>
</dbReference>
<dbReference type="EMBL" id="BSPW01000027">
    <property type="protein sequence ID" value="GLT17859.1"/>
    <property type="molecule type" value="Genomic_DNA"/>
</dbReference>
<dbReference type="InterPro" id="IPR052340">
    <property type="entry name" value="RNase_Y/CdgJ"/>
</dbReference>
<evidence type="ECO:0000313" key="2">
    <source>
        <dbReference type="EMBL" id="GLT17859.1"/>
    </source>
</evidence>
<feature type="domain" description="HDOD" evidence="1">
    <location>
        <begin position="214"/>
        <end position="400"/>
    </location>
</feature>
<dbReference type="PANTHER" id="PTHR33525:SF4">
    <property type="entry name" value="CYCLIC DI-GMP PHOSPHODIESTERASE CDGJ"/>
    <property type="match status" value="1"/>
</dbReference>
<protein>
    <submittedName>
        <fullName evidence="2">Histidine kinase</fullName>
    </submittedName>
</protein>
<keyword evidence="2" id="KW-0418">Kinase</keyword>
<dbReference type="PIRSF" id="PIRSF003180">
    <property type="entry name" value="DiGMPpdiest_YuxH"/>
    <property type="match status" value="1"/>
</dbReference>
<dbReference type="SUPFAM" id="SSF141868">
    <property type="entry name" value="EAL domain-like"/>
    <property type="match status" value="1"/>
</dbReference>
<dbReference type="Proteomes" id="UP001157138">
    <property type="component" value="Unassembled WGS sequence"/>
</dbReference>
<keyword evidence="2" id="KW-0808">Transferase</keyword>
<name>A0ABQ6EY05_9VIBR</name>